<dbReference type="EMBL" id="WRPA01000010">
    <property type="protein sequence ID" value="MXR69490.1"/>
    <property type="molecule type" value="Genomic_DNA"/>
</dbReference>
<reference evidence="6 7" key="1">
    <citation type="submission" date="2019-12" db="EMBL/GenBank/DDBJ databases">
        <title>Shewanella insulae sp. nov., isolated from a tidal flat.</title>
        <authorList>
            <person name="Yoon J.-H."/>
        </authorList>
    </citation>
    <scope>NUCLEOTIDE SEQUENCE [LARGE SCALE GENOMIC DNA]</scope>
    <source>
        <strain evidence="6 7">JBTF-M18</strain>
    </source>
</reference>
<feature type="domain" description="ATP-grasp" evidence="5">
    <location>
        <begin position="115"/>
        <end position="314"/>
    </location>
</feature>
<dbReference type="PANTHER" id="PTHR43585">
    <property type="entry name" value="FUMIPYRROLE BIOSYNTHESIS PROTEIN C"/>
    <property type="match status" value="1"/>
</dbReference>
<dbReference type="Pfam" id="PF02655">
    <property type="entry name" value="ATP-grasp_3"/>
    <property type="match status" value="1"/>
</dbReference>
<name>A0A6L7HZQ1_9GAMM</name>
<dbReference type="Pfam" id="PF18603">
    <property type="entry name" value="LAL_C2"/>
    <property type="match status" value="1"/>
</dbReference>
<dbReference type="PANTHER" id="PTHR43585:SF2">
    <property type="entry name" value="ATP-GRASP ENZYME FSQD"/>
    <property type="match status" value="1"/>
</dbReference>
<dbReference type="InterPro" id="IPR052032">
    <property type="entry name" value="ATP-dep_AA_Ligase"/>
</dbReference>
<dbReference type="PROSITE" id="PS50975">
    <property type="entry name" value="ATP_GRASP"/>
    <property type="match status" value="1"/>
</dbReference>
<keyword evidence="3 4" id="KW-0067">ATP-binding</keyword>
<dbReference type="InterPro" id="IPR013815">
    <property type="entry name" value="ATP_grasp_subdomain_1"/>
</dbReference>
<keyword evidence="7" id="KW-1185">Reference proteome</keyword>
<dbReference type="GO" id="GO:0016874">
    <property type="term" value="F:ligase activity"/>
    <property type="evidence" value="ECO:0007669"/>
    <property type="project" value="UniProtKB-KW"/>
</dbReference>
<dbReference type="GO" id="GO:0046872">
    <property type="term" value="F:metal ion binding"/>
    <property type="evidence" value="ECO:0007669"/>
    <property type="project" value="InterPro"/>
</dbReference>
<evidence type="ECO:0000256" key="3">
    <source>
        <dbReference type="ARBA" id="ARBA00022840"/>
    </source>
</evidence>
<dbReference type="Gene3D" id="3.30.470.20">
    <property type="entry name" value="ATP-grasp fold, B domain"/>
    <property type="match status" value="1"/>
</dbReference>
<dbReference type="GO" id="GO:0005524">
    <property type="term" value="F:ATP binding"/>
    <property type="evidence" value="ECO:0007669"/>
    <property type="project" value="UniProtKB-UniRule"/>
</dbReference>
<keyword evidence="1" id="KW-0436">Ligase</keyword>
<proteinExistence type="predicted"/>
<accession>A0A6L7HZQ1</accession>
<keyword evidence="2 4" id="KW-0547">Nucleotide-binding</keyword>
<dbReference type="Gene3D" id="3.40.50.20">
    <property type="match status" value="1"/>
</dbReference>
<dbReference type="InterPro" id="IPR011761">
    <property type="entry name" value="ATP-grasp"/>
</dbReference>
<organism evidence="6 7">
    <name type="scientific">Shewanella insulae</name>
    <dbReference type="NCBI Taxonomy" id="2681496"/>
    <lineage>
        <taxon>Bacteria</taxon>
        <taxon>Pseudomonadati</taxon>
        <taxon>Pseudomonadota</taxon>
        <taxon>Gammaproteobacteria</taxon>
        <taxon>Alteromonadales</taxon>
        <taxon>Shewanellaceae</taxon>
        <taxon>Shewanella</taxon>
    </lineage>
</organism>
<dbReference type="InterPro" id="IPR040570">
    <property type="entry name" value="LAL_C2"/>
</dbReference>
<dbReference type="SUPFAM" id="SSF56059">
    <property type="entry name" value="Glutathione synthetase ATP-binding domain-like"/>
    <property type="match status" value="1"/>
</dbReference>
<dbReference type="Gene3D" id="3.30.1490.20">
    <property type="entry name" value="ATP-grasp fold, A domain"/>
    <property type="match status" value="1"/>
</dbReference>
<protein>
    <submittedName>
        <fullName evidence="6">ATP-grasp domain-containing protein</fullName>
    </submittedName>
</protein>
<dbReference type="InterPro" id="IPR003806">
    <property type="entry name" value="ATP-grasp_PylC-type"/>
</dbReference>
<evidence type="ECO:0000313" key="6">
    <source>
        <dbReference type="EMBL" id="MXR69490.1"/>
    </source>
</evidence>
<gene>
    <name evidence="6" type="ORF">GNT65_12540</name>
</gene>
<comment type="caution">
    <text evidence="6">The sequence shown here is derived from an EMBL/GenBank/DDBJ whole genome shotgun (WGS) entry which is preliminary data.</text>
</comment>
<evidence type="ECO:0000256" key="1">
    <source>
        <dbReference type="ARBA" id="ARBA00022598"/>
    </source>
</evidence>
<dbReference type="AlphaFoldDB" id="A0A6L7HZQ1"/>
<sequence length="436" mass="48311">MRPQTKTLLVLGAGSDQCFMIQTAQQMGYCVVAVDANPQAPGLKLADYARAIDFSDKLSVIDYCHQLLQEGVELSGVSTMGSDIPHIMAAIAKHFGWPGPSEQTGYWATHKLAMKQRFEQMGIPIPLYAQVETEADIMARWREWGCDKLIIKPTDRAGSRGVRIIRQEEEVNAALTHAKSFSLNGEILLEEFIDGPQISTESIIVNEQKATPGFADRVYEGMECFWPNIMENGGWLPSRHSQEAQVQISALAERAASALGIEKGVAKGDIVVCPKRGPMIIEMAARLSGGDFSASLVPLSSGINYVKTVIDIALDNPVDLTELNAQHQLWVANRYFFLPPGQLEAVEGLEWTREQGFCQKLEFYPQIGDQLPPIMSHANRSGVFVLTAKTLPQLEKQIESVYSHARFRIDGEWYSGRPTAILDTPLMQLPQSRKGH</sequence>
<evidence type="ECO:0000259" key="5">
    <source>
        <dbReference type="PROSITE" id="PS50975"/>
    </source>
</evidence>
<dbReference type="Proteomes" id="UP000474778">
    <property type="component" value="Unassembled WGS sequence"/>
</dbReference>
<dbReference type="InterPro" id="IPR016185">
    <property type="entry name" value="PreATP-grasp_dom_sf"/>
</dbReference>
<evidence type="ECO:0000256" key="2">
    <source>
        <dbReference type="ARBA" id="ARBA00022741"/>
    </source>
</evidence>
<dbReference type="RefSeq" id="WP_160796659.1">
    <property type="nucleotide sequence ID" value="NZ_WRPA01000010.1"/>
</dbReference>
<evidence type="ECO:0000256" key="4">
    <source>
        <dbReference type="PROSITE-ProRule" id="PRU00409"/>
    </source>
</evidence>
<evidence type="ECO:0000313" key="7">
    <source>
        <dbReference type="Proteomes" id="UP000474778"/>
    </source>
</evidence>
<dbReference type="SUPFAM" id="SSF52440">
    <property type="entry name" value="PreATP-grasp domain"/>
    <property type="match status" value="1"/>
</dbReference>